<protein>
    <submittedName>
        <fullName evidence="2">Dienelactone hydrolase family protein</fullName>
    </submittedName>
</protein>
<name>A0ABP6YVC0_9ACTN</name>
<dbReference type="RefSeq" id="WP_231484909.1">
    <property type="nucleotide sequence ID" value="NZ_BAAAZO010000001.1"/>
</dbReference>
<accession>A0ABP6YVC0</accession>
<gene>
    <name evidence="2" type="ORF">GCM10022223_02720</name>
</gene>
<dbReference type="Gene3D" id="3.40.50.1820">
    <property type="entry name" value="alpha/beta hydrolase"/>
    <property type="match status" value="1"/>
</dbReference>
<dbReference type="SUPFAM" id="SSF53474">
    <property type="entry name" value="alpha/beta-Hydrolases"/>
    <property type="match status" value="1"/>
</dbReference>
<dbReference type="Proteomes" id="UP001501074">
    <property type="component" value="Unassembled WGS sequence"/>
</dbReference>
<evidence type="ECO:0000259" key="1">
    <source>
        <dbReference type="Pfam" id="PF01738"/>
    </source>
</evidence>
<organism evidence="2 3">
    <name type="scientific">Kineosporia mesophila</name>
    <dbReference type="NCBI Taxonomy" id="566012"/>
    <lineage>
        <taxon>Bacteria</taxon>
        <taxon>Bacillati</taxon>
        <taxon>Actinomycetota</taxon>
        <taxon>Actinomycetes</taxon>
        <taxon>Kineosporiales</taxon>
        <taxon>Kineosporiaceae</taxon>
        <taxon>Kineosporia</taxon>
    </lineage>
</organism>
<feature type="domain" description="Dienelactone hydrolase" evidence="1">
    <location>
        <begin position="4"/>
        <end position="187"/>
    </location>
</feature>
<dbReference type="EMBL" id="BAAAZO010000001">
    <property type="protein sequence ID" value="GAA3591613.1"/>
    <property type="molecule type" value="Genomic_DNA"/>
</dbReference>
<dbReference type="PANTHER" id="PTHR46623">
    <property type="entry name" value="CARBOXYMETHYLENEBUTENOLIDASE-RELATED"/>
    <property type="match status" value="1"/>
</dbReference>
<dbReference type="PANTHER" id="PTHR46623:SF6">
    <property type="entry name" value="ALPHA_BETA-HYDROLASES SUPERFAMILY PROTEIN"/>
    <property type="match status" value="1"/>
</dbReference>
<dbReference type="InterPro" id="IPR029058">
    <property type="entry name" value="AB_hydrolase_fold"/>
</dbReference>
<comment type="caution">
    <text evidence="2">The sequence shown here is derived from an EMBL/GenBank/DDBJ whole genome shotgun (WGS) entry which is preliminary data.</text>
</comment>
<dbReference type="GO" id="GO:0016787">
    <property type="term" value="F:hydrolase activity"/>
    <property type="evidence" value="ECO:0007669"/>
    <property type="project" value="UniProtKB-KW"/>
</dbReference>
<evidence type="ECO:0000313" key="2">
    <source>
        <dbReference type="EMBL" id="GAA3591613.1"/>
    </source>
</evidence>
<dbReference type="InterPro" id="IPR002925">
    <property type="entry name" value="Dienelactn_hydro"/>
</dbReference>
<dbReference type="Pfam" id="PF01738">
    <property type="entry name" value="DLH"/>
    <property type="match status" value="1"/>
</dbReference>
<keyword evidence="2" id="KW-0378">Hydrolase</keyword>
<evidence type="ECO:0000313" key="3">
    <source>
        <dbReference type="Proteomes" id="UP001501074"/>
    </source>
</evidence>
<reference evidence="3" key="1">
    <citation type="journal article" date="2019" name="Int. J. Syst. Evol. Microbiol.">
        <title>The Global Catalogue of Microorganisms (GCM) 10K type strain sequencing project: providing services to taxonomists for standard genome sequencing and annotation.</title>
        <authorList>
            <consortium name="The Broad Institute Genomics Platform"/>
            <consortium name="The Broad Institute Genome Sequencing Center for Infectious Disease"/>
            <person name="Wu L."/>
            <person name="Ma J."/>
        </authorList>
    </citation>
    <scope>NUCLEOTIDE SEQUENCE [LARGE SCALE GENOMIC DNA]</scope>
    <source>
        <strain evidence="3">JCM 16902</strain>
    </source>
</reference>
<sequence length="189" mass="19545">MAEVVLFHHALGLTAGVREFAGDLRAAGHTVHTPDLFEGETFESVDAGVAHARSLGFDTVLARGVQAVQAFPEELVYAGFSLGVMPTAQLAATRPGAKGALFLSGFVPPSEFGPWPGVPAQIHGMAADPEFADSGDLAAAQEFAAAENAVDLFVYPGSAHLFADSSFSEYDPAAAGLLTGRVLEFLAGL</sequence>
<keyword evidence="3" id="KW-1185">Reference proteome</keyword>
<proteinExistence type="predicted"/>
<dbReference type="InterPro" id="IPR051049">
    <property type="entry name" value="Dienelactone_hydrolase-like"/>
</dbReference>